<keyword evidence="2" id="KW-1185">Reference proteome</keyword>
<dbReference type="EMBL" id="CAJVQB010021101">
    <property type="protein sequence ID" value="CAG8796178.1"/>
    <property type="molecule type" value="Genomic_DNA"/>
</dbReference>
<organism evidence="1 2">
    <name type="scientific">Gigaspora margarita</name>
    <dbReference type="NCBI Taxonomy" id="4874"/>
    <lineage>
        <taxon>Eukaryota</taxon>
        <taxon>Fungi</taxon>
        <taxon>Fungi incertae sedis</taxon>
        <taxon>Mucoromycota</taxon>
        <taxon>Glomeromycotina</taxon>
        <taxon>Glomeromycetes</taxon>
        <taxon>Diversisporales</taxon>
        <taxon>Gigasporaceae</taxon>
        <taxon>Gigaspora</taxon>
    </lineage>
</organism>
<sequence length="47" mass="5547">IPNVILSAIDYVNYRKKFPSQLRRGGSFSNRVKIHDTLMERKLELQD</sequence>
<dbReference type="Proteomes" id="UP000789901">
    <property type="component" value="Unassembled WGS sequence"/>
</dbReference>
<evidence type="ECO:0000313" key="1">
    <source>
        <dbReference type="EMBL" id="CAG8796178.1"/>
    </source>
</evidence>
<accession>A0ABN7VS30</accession>
<evidence type="ECO:0000313" key="2">
    <source>
        <dbReference type="Proteomes" id="UP000789901"/>
    </source>
</evidence>
<feature type="non-terminal residue" evidence="1">
    <location>
        <position position="1"/>
    </location>
</feature>
<reference evidence="1 2" key="1">
    <citation type="submission" date="2021-06" db="EMBL/GenBank/DDBJ databases">
        <authorList>
            <person name="Kallberg Y."/>
            <person name="Tangrot J."/>
            <person name="Rosling A."/>
        </authorList>
    </citation>
    <scope>NUCLEOTIDE SEQUENCE [LARGE SCALE GENOMIC DNA]</scope>
    <source>
        <strain evidence="1 2">120-4 pot B 10/14</strain>
    </source>
</reference>
<proteinExistence type="predicted"/>
<comment type="caution">
    <text evidence="1">The sequence shown here is derived from an EMBL/GenBank/DDBJ whole genome shotgun (WGS) entry which is preliminary data.</text>
</comment>
<name>A0ABN7VS30_GIGMA</name>
<protein>
    <submittedName>
        <fullName evidence="1">29744_t:CDS:1</fullName>
    </submittedName>
</protein>
<gene>
    <name evidence="1" type="ORF">GMARGA_LOCUS22149</name>
</gene>